<feature type="domain" description="Protein kinase" evidence="2">
    <location>
        <begin position="1"/>
        <end position="201"/>
    </location>
</feature>
<protein>
    <submittedName>
        <fullName evidence="3">Kinase-like protein</fullName>
    </submittedName>
</protein>
<comment type="caution">
    <text evidence="3">The sequence shown here is derived from an EMBL/GenBank/DDBJ whole genome shotgun (WGS) entry which is preliminary data.</text>
</comment>
<dbReference type="GO" id="GO:0005524">
    <property type="term" value="F:ATP binding"/>
    <property type="evidence" value="ECO:0007669"/>
    <property type="project" value="InterPro"/>
</dbReference>
<dbReference type="VEuPathDB" id="FungiDB:RhiirA1_332710"/>
<keyword evidence="1" id="KW-0472">Membrane</keyword>
<dbReference type="VEuPathDB" id="FungiDB:RhiirFUN_012283"/>
<reference evidence="3 4" key="1">
    <citation type="submission" date="2016-04" db="EMBL/GenBank/DDBJ databases">
        <title>Genome analyses suggest a sexual origin of heterokaryosis in a supposedly ancient asexual fungus.</title>
        <authorList>
            <person name="Ropars J."/>
            <person name="Sedzielewska K."/>
            <person name="Noel J."/>
            <person name="Charron P."/>
            <person name="Farinelli L."/>
            <person name="Marton T."/>
            <person name="Kruger M."/>
            <person name="Pelin A."/>
            <person name="Brachmann A."/>
            <person name="Corradi N."/>
        </authorList>
    </citation>
    <scope>NUCLEOTIDE SEQUENCE [LARGE SCALE GENOMIC DNA]</scope>
    <source>
        <strain evidence="3 4">A5</strain>
    </source>
</reference>
<dbReference type="SMART" id="SM00220">
    <property type="entry name" value="S_TKc"/>
    <property type="match status" value="1"/>
</dbReference>
<accession>A0A2N0Q5F1</accession>
<dbReference type="GO" id="GO:0007165">
    <property type="term" value="P:signal transduction"/>
    <property type="evidence" value="ECO:0007669"/>
    <property type="project" value="TreeGrafter"/>
</dbReference>
<dbReference type="SUPFAM" id="SSF56112">
    <property type="entry name" value="Protein kinase-like (PK-like)"/>
    <property type="match status" value="1"/>
</dbReference>
<dbReference type="InterPro" id="IPR008271">
    <property type="entry name" value="Ser/Thr_kinase_AS"/>
</dbReference>
<evidence type="ECO:0000313" key="3">
    <source>
        <dbReference type="EMBL" id="PKC14311.1"/>
    </source>
</evidence>
<keyword evidence="3" id="KW-0808">Transferase</keyword>
<dbReference type="AlphaFoldDB" id="A0A2N0Q5F1"/>
<keyword evidence="3" id="KW-0418">Kinase</keyword>
<evidence type="ECO:0000259" key="2">
    <source>
        <dbReference type="PROSITE" id="PS50011"/>
    </source>
</evidence>
<organism evidence="3 4">
    <name type="scientific">Rhizophagus irregularis</name>
    <dbReference type="NCBI Taxonomy" id="588596"/>
    <lineage>
        <taxon>Eukaryota</taxon>
        <taxon>Fungi</taxon>
        <taxon>Fungi incertae sedis</taxon>
        <taxon>Mucoromycota</taxon>
        <taxon>Glomeromycotina</taxon>
        <taxon>Glomeromycetes</taxon>
        <taxon>Glomerales</taxon>
        <taxon>Glomeraceae</taxon>
        <taxon>Rhizophagus</taxon>
    </lineage>
</organism>
<dbReference type="VEuPathDB" id="FungiDB:FUN_010973"/>
<feature type="transmembrane region" description="Helical" evidence="1">
    <location>
        <begin position="227"/>
        <end position="253"/>
    </location>
</feature>
<dbReference type="PANTHER" id="PTHR23257">
    <property type="entry name" value="SERINE-THREONINE PROTEIN KINASE"/>
    <property type="match status" value="1"/>
</dbReference>
<gene>
    <name evidence="3" type="ORF">RhiirA5_284471</name>
</gene>
<keyword evidence="1" id="KW-0812">Transmembrane</keyword>
<dbReference type="PROSITE" id="PS50011">
    <property type="entry name" value="PROTEIN_KINASE_DOM"/>
    <property type="match status" value="1"/>
</dbReference>
<dbReference type="InterPro" id="IPR050167">
    <property type="entry name" value="Ser_Thr_protein_kinase"/>
</dbReference>
<keyword evidence="1" id="KW-1133">Transmembrane helix</keyword>
<sequence>MVFEWAEHGNLRELYLNNNIRWDAKISIARDICRGLAFLHSVNILHHDLKCENILITEKMQPKISNFSLAREFNAVTLPIDNFNDIMHWLAPEKLECIKDSKKRENINRYTIQCEIFSFGMLLWELGFQRKPYENMTFMGILDHVLNGGRESFDIKSGSNSIQEEYFAIIKLAWVQEPSLRPGIQQLFNLLQELYENHNIFPLLHPIPSHVVERSQNNVQNTIPSMVIIQIFIIILFIPFYFIFFFFVFKLFVLGHSYL</sequence>
<dbReference type="GO" id="GO:0005737">
    <property type="term" value="C:cytoplasm"/>
    <property type="evidence" value="ECO:0007669"/>
    <property type="project" value="TreeGrafter"/>
</dbReference>
<dbReference type="EMBL" id="LLXJ01000141">
    <property type="protein sequence ID" value="PKC14311.1"/>
    <property type="molecule type" value="Genomic_DNA"/>
</dbReference>
<dbReference type="Proteomes" id="UP000232722">
    <property type="component" value="Unassembled WGS sequence"/>
</dbReference>
<proteinExistence type="predicted"/>
<name>A0A2N0Q5F1_9GLOM</name>
<dbReference type="InterPro" id="IPR011009">
    <property type="entry name" value="Kinase-like_dom_sf"/>
</dbReference>
<dbReference type="Pfam" id="PF07714">
    <property type="entry name" value="PK_Tyr_Ser-Thr"/>
    <property type="match status" value="1"/>
</dbReference>
<dbReference type="PROSITE" id="PS00108">
    <property type="entry name" value="PROTEIN_KINASE_ST"/>
    <property type="match status" value="1"/>
</dbReference>
<evidence type="ECO:0000313" key="4">
    <source>
        <dbReference type="Proteomes" id="UP000232722"/>
    </source>
</evidence>
<dbReference type="InterPro" id="IPR000719">
    <property type="entry name" value="Prot_kinase_dom"/>
</dbReference>
<evidence type="ECO:0000256" key="1">
    <source>
        <dbReference type="SAM" id="Phobius"/>
    </source>
</evidence>
<dbReference type="InterPro" id="IPR001245">
    <property type="entry name" value="Ser-Thr/Tyr_kinase_cat_dom"/>
</dbReference>
<dbReference type="Gene3D" id="1.10.510.10">
    <property type="entry name" value="Transferase(Phosphotransferase) domain 1"/>
    <property type="match status" value="1"/>
</dbReference>
<reference evidence="3 4" key="2">
    <citation type="submission" date="2017-09" db="EMBL/GenBank/DDBJ databases">
        <title>Extensive intraspecific genome diversity in a model arbuscular mycorrhizal fungus.</title>
        <authorList>
            <person name="Chen E.C."/>
            <person name="Morin E."/>
            <person name="Beaudet D."/>
            <person name="Noel J."/>
            <person name="Ndikumana S."/>
            <person name="Charron P."/>
            <person name="St-Onge C."/>
            <person name="Giorgi J."/>
            <person name="Grigoriev I.V."/>
            <person name="Roux C."/>
            <person name="Martin F.M."/>
            <person name="Corradi N."/>
        </authorList>
    </citation>
    <scope>NUCLEOTIDE SEQUENCE [LARGE SCALE GENOMIC DNA]</scope>
    <source>
        <strain evidence="3 4">A5</strain>
    </source>
</reference>
<dbReference type="GO" id="GO:0004672">
    <property type="term" value="F:protein kinase activity"/>
    <property type="evidence" value="ECO:0007669"/>
    <property type="project" value="InterPro"/>
</dbReference>